<name>A0A3S5CDZ9_9PLAT</name>
<comment type="caution">
    <text evidence="1">The sequence shown here is derived from an EMBL/GenBank/DDBJ whole genome shotgun (WGS) entry which is preliminary data.</text>
</comment>
<dbReference type="EMBL" id="CAAALY010017845">
    <property type="protein sequence ID" value="VEL13458.1"/>
    <property type="molecule type" value="Genomic_DNA"/>
</dbReference>
<sequence>MATTNFDEHDMGLKIGHAVYRQTSPSVTRLEVSTQSHEASSVTNRHYGRKDCCHVDASAARFVLLPHSVRSVR</sequence>
<protein>
    <submittedName>
        <fullName evidence="1">Uncharacterized protein</fullName>
    </submittedName>
</protein>
<gene>
    <name evidence="1" type="ORF">PXEA_LOCUS6898</name>
</gene>
<evidence type="ECO:0000313" key="1">
    <source>
        <dbReference type="EMBL" id="VEL13458.1"/>
    </source>
</evidence>
<reference evidence="1" key="1">
    <citation type="submission" date="2018-11" db="EMBL/GenBank/DDBJ databases">
        <authorList>
            <consortium name="Pathogen Informatics"/>
        </authorList>
    </citation>
    <scope>NUCLEOTIDE SEQUENCE</scope>
</reference>
<dbReference type="AlphaFoldDB" id="A0A3S5CDZ9"/>
<evidence type="ECO:0000313" key="2">
    <source>
        <dbReference type="Proteomes" id="UP000784294"/>
    </source>
</evidence>
<organism evidence="1 2">
    <name type="scientific">Protopolystoma xenopodis</name>
    <dbReference type="NCBI Taxonomy" id="117903"/>
    <lineage>
        <taxon>Eukaryota</taxon>
        <taxon>Metazoa</taxon>
        <taxon>Spiralia</taxon>
        <taxon>Lophotrochozoa</taxon>
        <taxon>Platyhelminthes</taxon>
        <taxon>Monogenea</taxon>
        <taxon>Polyopisthocotylea</taxon>
        <taxon>Polystomatidea</taxon>
        <taxon>Polystomatidae</taxon>
        <taxon>Protopolystoma</taxon>
    </lineage>
</organism>
<proteinExistence type="predicted"/>
<keyword evidence="2" id="KW-1185">Reference proteome</keyword>
<accession>A0A3S5CDZ9</accession>
<dbReference type="Proteomes" id="UP000784294">
    <property type="component" value="Unassembled WGS sequence"/>
</dbReference>